<comment type="similarity">
    <text evidence="2">Belongs to the calycin superfamily. Lipocalin family.</text>
</comment>
<evidence type="ECO:0000313" key="10">
    <source>
        <dbReference type="Proteomes" id="UP000007648"/>
    </source>
</evidence>
<dbReference type="PRINTS" id="PR00708">
    <property type="entry name" value="A1AGLPROTEIN"/>
</dbReference>
<dbReference type="InterPro" id="IPR001500">
    <property type="entry name" value="A1A_glycop"/>
</dbReference>
<accession>A0A7N4P5L8</accession>
<reference evidence="9 10" key="1">
    <citation type="journal article" date="2011" name="Proc. Natl. Acad. Sci. U.S.A.">
        <title>Genetic diversity and population structure of the endangered marsupial Sarcophilus harrisii (Tasmanian devil).</title>
        <authorList>
            <person name="Miller W."/>
            <person name="Hayes V.M."/>
            <person name="Ratan A."/>
            <person name="Petersen D.C."/>
            <person name="Wittekindt N.E."/>
            <person name="Miller J."/>
            <person name="Walenz B."/>
            <person name="Knight J."/>
            <person name="Qi J."/>
            <person name="Zhao F."/>
            <person name="Wang Q."/>
            <person name="Bedoya-Reina O.C."/>
            <person name="Katiyar N."/>
            <person name="Tomsho L.P."/>
            <person name="Kasson L.M."/>
            <person name="Hardie R.A."/>
            <person name="Woodbridge P."/>
            <person name="Tindall E.A."/>
            <person name="Bertelsen M.F."/>
            <person name="Dixon D."/>
            <person name="Pyecroft S."/>
            <person name="Helgen K.M."/>
            <person name="Lesk A.M."/>
            <person name="Pringle T.H."/>
            <person name="Patterson N."/>
            <person name="Zhang Y."/>
            <person name="Kreiss A."/>
            <person name="Woods G.M."/>
            <person name="Jones M.E."/>
            <person name="Schuster S.C."/>
        </authorList>
    </citation>
    <scope>NUCLEOTIDE SEQUENCE [LARGE SCALE GENOMIC DNA]</scope>
</reference>
<evidence type="ECO:0000256" key="7">
    <source>
        <dbReference type="ARBA" id="ARBA00023180"/>
    </source>
</evidence>
<reference evidence="9" key="2">
    <citation type="submission" date="2025-08" db="UniProtKB">
        <authorList>
            <consortium name="Ensembl"/>
        </authorList>
    </citation>
    <scope>IDENTIFICATION</scope>
</reference>
<evidence type="ECO:0000256" key="2">
    <source>
        <dbReference type="ARBA" id="ARBA00006889"/>
    </source>
</evidence>
<dbReference type="GO" id="GO:0002682">
    <property type="term" value="P:regulation of immune system process"/>
    <property type="evidence" value="ECO:0007669"/>
    <property type="project" value="InterPro"/>
</dbReference>
<keyword evidence="3" id="KW-0813">Transport</keyword>
<evidence type="ECO:0000256" key="5">
    <source>
        <dbReference type="ARBA" id="ARBA00022729"/>
    </source>
</evidence>
<evidence type="ECO:0000313" key="9">
    <source>
        <dbReference type="Ensembl" id="ENSSHAP00000032597.1"/>
    </source>
</evidence>
<dbReference type="PANTHER" id="PTHR11967">
    <property type="entry name" value="ALPHA-1-ACID GLYCOPROTEIN"/>
    <property type="match status" value="1"/>
</dbReference>
<evidence type="ECO:0000256" key="8">
    <source>
        <dbReference type="SAM" id="SignalP"/>
    </source>
</evidence>
<dbReference type="Ensembl" id="ENSSHAT00000050606.1">
    <property type="protein sequence ID" value="ENSSHAP00000032597.1"/>
    <property type="gene ID" value="ENSSHAG00000027503.1"/>
</dbReference>
<keyword evidence="7" id="KW-0325">Glycoprotein</keyword>
<evidence type="ECO:0000256" key="4">
    <source>
        <dbReference type="ARBA" id="ARBA00022525"/>
    </source>
</evidence>
<proteinExistence type="inferred from homology"/>
<feature type="signal peptide" evidence="8">
    <location>
        <begin position="1"/>
        <end position="18"/>
    </location>
</feature>
<reference evidence="9" key="3">
    <citation type="submission" date="2025-09" db="UniProtKB">
        <authorList>
            <consortium name="Ensembl"/>
        </authorList>
    </citation>
    <scope>IDENTIFICATION</scope>
</reference>
<dbReference type="Proteomes" id="UP000007648">
    <property type="component" value="Unassembled WGS sequence"/>
</dbReference>
<evidence type="ECO:0000256" key="6">
    <source>
        <dbReference type="ARBA" id="ARBA00023157"/>
    </source>
</evidence>
<dbReference type="GO" id="GO:0005615">
    <property type="term" value="C:extracellular space"/>
    <property type="evidence" value="ECO:0007669"/>
    <property type="project" value="InterPro"/>
</dbReference>
<dbReference type="SUPFAM" id="SSF50814">
    <property type="entry name" value="Lipocalins"/>
    <property type="match status" value="1"/>
</dbReference>
<sequence>MLLGWTLFLLSLAPLLMGQQPDCVSVTPAFNDTILDQLSGKWYYIASVFEFLPYKEEAQSLQSSFFYMIPNKTEDIILAKEYNTIGDKCVYQDFELPFNRTNGTIFKIDSTKQHSAQVALTQDLNALYFVYFANGKVRPGLALCGTFSSGNPGESKWQEMEVLVQELLFNTCGIWGPSQSWQTARLIGFTGVLGLQILCASSMTA</sequence>
<dbReference type="AlphaFoldDB" id="A0A7N4P5L8"/>
<organism evidence="9 10">
    <name type="scientific">Sarcophilus harrisii</name>
    <name type="common">Tasmanian devil</name>
    <name type="synonym">Sarcophilus laniarius</name>
    <dbReference type="NCBI Taxonomy" id="9305"/>
    <lineage>
        <taxon>Eukaryota</taxon>
        <taxon>Metazoa</taxon>
        <taxon>Chordata</taxon>
        <taxon>Craniata</taxon>
        <taxon>Vertebrata</taxon>
        <taxon>Euteleostomi</taxon>
        <taxon>Mammalia</taxon>
        <taxon>Metatheria</taxon>
        <taxon>Dasyuromorphia</taxon>
        <taxon>Dasyuridae</taxon>
        <taxon>Sarcophilus</taxon>
    </lineage>
</organism>
<keyword evidence="4" id="KW-0964">Secreted</keyword>
<name>A0A7N4P5L8_SARHA</name>
<keyword evidence="6" id="KW-1015">Disulfide bond</keyword>
<gene>
    <name evidence="9" type="primary">ORM1</name>
</gene>
<evidence type="ECO:0000256" key="1">
    <source>
        <dbReference type="ARBA" id="ARBA00004613"/>
    </source>
</evidence>
<dbReference type="InterPro" id="IPR012674">
    <property type="entry name" value="Calycin"/>
</dbReference>
<dbReference type="PANTHER" id="PTHR11967:SF2">
    <property type="entry name" value="ALPHA-1-ACID GLYCOPROTEIN 1"/>
    <property type="match status" value="1"/>
</dbReference>
<protein>
    <submittedName>
        <fullName evidence="9">Orosomucoid 1</fullName>
    </submittedName>
</protein>
<feature type="chain" id="PRO_5029820544" evidence="8">
    <location>
        <begin position="19"/>
        <end position="205"/>
    </location>
</feature>
<keyword evidence="5 8" id="KW-0732">Signal</keyword>
<comment type="subcellular location">
    <subcellularLocation>
        <location evidence="1">Secreted</location>
    </subcellularLocation>
</comment>
<keyword evidence="10" id="KW-1185">Reference proteome</keyword>
<evidence type="ECO:0000256" key="3">
    <source>
        <dbReference type="ARBA" id="ARBA00022448"/>
    </source>
</evidence>
<dbReference type="Gene3D" id="2.40.128.20">
    <property type="match status" value="1"/>
</dbReference>
<dbReference type="GeneTree" id="ENSGT00390000012130"/>